<evidence type="ECO:0000313" key="3">
    <source>
        <dbReference type="EMBL" id="CEN53988.1"/>
    </source>
</evidence>
<dbReference type="RefSeq" id="WP_052458175.1">
    <property type="nucleotide sequence ID" value="NZ_CDOI01000154.1"/>
</dbReference>
<dbReference type="PROSITE" id="PS51729">
    <property type="entry name" value="GNAT_YJDJ"/>
    <property type="match status" value="1"/>
</dbReference>
<gene>
    <name evidence="2" type="ORF">CCAND38_420069</name>
    <name evidence="3" type="ORF">CCAND93_680009</name>
</gene>
<evidence type="ECO:0000313" key="5">
    <source>
        <dbReference type="Proteomes" id="UP000045051"/>
    </source>
</evidence>
<reference evidence="4 5" key="1">
    <citation type="submission" date="2015-01" db="EMBL/GenBank/DDBJ databases">
        <authorList>
            <person name="MANFREDI Pablo"/>
        </authorList>
    </citation>
    <scope>NUCLEOTIDE SEQUENCE [LARGE SCALE GENOMIC DNA]</scope>
    <source>
        <strain evidence="2 5">CcD38</strain>
        <strain evidence="3 4">CcD93</strain>
    </source>
</reference>
<sequence length="94" mass="11052">MIEIIDSEFSRQFQTKVNNETAFIEYSVQDIKIFLTRIYIPENAEASFFDDFMKKVLENIAERRLKVVPTCSKAVSFFRKNKEYQGMLSVGIRV</sequence>
<dbReference type="EMBL" id="CDOL01000259">
    <property type="protein sequence ID" value="CEN53988.1"/>
    <property type="molecule type" value="Genomic_DNA"/>
</dbReference>
<proteinExistence type="predicted"/>
<evidence type="ECO:0000259" key="1">
    <source>
        <dbReference type="PROSITE" id="PS51729"/>
    </source>
</evidence>
<dbReference type="OrthoDB" id="1149100at2"/>
<dbReference type="InterPro" id="IPR031165">
    <property type="entry name" value="GNAT_YJDJ"/>
</dbReference>
<organism evidence="3 4">
    <name type="scientific">Capnocytophaga canis</name>
    <dbReference type="NCBI Taxonomy" id="1848903"/>
    <lineage>
        <taxon>Bacteria</taxon>
        <taxon>Pseudomonadati</taxon>
        <taxon>Bacteroidota</taxon>
        <taxon>Flavobacteriia</taxon>
        <taxon>Flavobacteriales</taxon>
        <taxon>Flavobacteriaceae</taxon>
        <taxon>Capnocytophaga</taxon>
    </lineage>
</organism>
<dbReference type="EMBL" id="CDOI01000154">
    <property type="protein sequence ID" value="CEN47241.1"/>
    <property type="molecule type" value="Genomic_DNA"/>
</dbReference>
<dbReference type="Gene3D" id="3.40.630.30">
    <property type="match status" value="1"/>
</dbReference>
<keyword evidence="5" id="KW-1185">Reference proteome</keyword>
<dbReference type="STRING" id="1848903.CCAND38_420069"/>
<dbReference type="SUPFAM" id="SSF55729">
    <property type="entry name" value="Acyl-CoA N-acyltransferases (Nat)"/>
    <property type="match status" value="1"/>
</dbReference>
<feature type="domain" description="N-acetyltransferase" evidence="1">
    <location>
        <begin position="5"/>
        <end position="89"/>
    </location>
</feature>
<dbReference type="Proteomes" id="UP000038200">
    <property type="component" value="Unassembled WGS sequence"/>
</dbReference>
<evidence type="ECO:0000313" key="2">
    <source>
        <dbReference type="EMBL" id="CEN47241.1"/>
    </source>
</evidence>
<name>A0A0B7IVL1_9FLAO</name>
<dbReference type="Pfam" id="PF14542">
    <property type="entry name" value="Acetyltransf_CG"/>
    <property type="match status" value="1"/>
</dbReference>
<protein>
    <submittedName>
        <fullName evidence="3">Protein GTLF3B</fullName>
    </submittedName>
</protein>
<dbReference type="Proteomes" id="UP000045051">
    <property type="component" value="Unassembled WGS sequence"/>
</dbReference>
<evidence type="ECO:0000313" key="4">
    <source>
        <dbReference type="Proteomes" id="UP000038200"/>
    </source>
</evidence>
<accession>A0A0B7IVL1</accession>
<dbReference type="AlphaFoldDB" id="A0A0B7IVL1"/>
<dbReference type="InterPro" id="IPR016181">
    <property type="entry name" value="Acyl_CoA_acyltransferase"/>
</dbReference>